<dbReference type="InterPro" id="IPR029058">
    <property type="entry name" value="AB_hydrolase_fold"/>
</dbReference>
<dbReference type="Gene3D" id="1.10.3020.10">
    <property type="entry name" value="alpha-amino acid ester hydrolase ( Helical cap domain)"/>
    <property type="match status" value="1"/>
</dbReference>
<keyword evidence="1" id="KW-0378">Hydrolase</keyword>
<dbReference type="InterPro" id="IPR008979">
    <property type="entry name" value="Galactose-bd-like_sf"/>
</dbReference>
<evidence type="ECO:0000259" key="2">
    <source>
        <dbReference type="SMART" id="SM00939"/>
    </source>
</evidence>
<organism evidence="3">
    <name type="scientific">hydrothermal vent metagenome</name>
    <dbReference type="NCBI Taxonomy" id="652676"/>
    <lineage>
        <taxon>unclassified sequences</taxon>
        <taxon>metagenomes</taxon>
        <taxon>ecological metagenomes</taxon>
    </lineage>
</organism>
<gene>
    <name evidence="3" type="ORF">MGWOODY_Smn1461</name>
</gene>
<dbReference type="Pfam" id="PF02129">
    <property type="entry name" value="Peptidase_S15"/>
    <property type="match status" value="1"/>
</dbReference>
<accession>A0A160TH66</accession>
<dbReference type="InterPro" id="IPR000383">
    <property type="entry name" value="Xaa-Pro-like_dom"/>
</dbReference>
<dbReference type="SUPFAM" id="SSF53474">
    <property type="entry name" value="alpha/beta-Hydrolases"/>
    <property type="match status" value="1"/>
</dbReference>
<name>A0A160TH66_9ZZZZ</name>
<evidence type="ECO:0000313" key="3">
    <source>
        <dbReference type="EMBL" id="CUS44230.1"/>
    </source>
</evidence>
<dbReference type="InterPro" id="IPR005674">
    <property type="entry name" value="CocE/Ser_esterase"/>
</dbReference>
<protein>
    <submittedName>
        <fullName evidence="3">Mll5128 protein</fullName>
    </submittedName>
</protein>
<evidence type="ECO:0000256" key="1">
    <source>
        <dbReference type="ARBA" id="ARBA00022801"/>
    </source>
</evidence>
<dbReference type="Gene3D" id="2.60.120.260">
    <property type="entry name" value="Galactose-binding domain-like"/>
    <property type="match status" value="1"/>
</dbReference>
<dbReference type="Pfam" id="PF08530">
    <property type="entry name" value="PepX_C"/>
    <property type="match status" value="1"/>
</dbReference>
<dbReference type="GO" id="GO:0008239">
    <property type="term" value="F:dipeptidyl-peptidase activity"/>
    <property type="evidence" value="ECO:0007669"/>
    <property type="project" value="InterPro"/>
</dbReference>
<dbReference type="SUPFAM" id="SSF49785">
    <property type="entry name" value="Galactose-binding domain-like"/>
    <property type="match status" value="1"/>
</dbReference>
<proteinExistence type="predicted"/>
<dbReference type="InterPro" id="IPR013736">
    <property type="entry name" value="Xaa-Pro_dipept_C"/>
</dbReference>
<dbReference type="EMBL" id="CZQE01000120">
    <property type="protein sequence ID" value="CUS44230.1"/>
    <property type="molecule type" value="Genomic_DNA"/>
</dbReference>
<dbReference type="NCBIfam" id="TIGR00976">
    <property type="entry name" value="CocE_NonD"/>
    <property type="match status" value="1"/>
</dbReference>
<sequence length="611" mass="66273">MTRKNHFLLTAALAAGAIIGPGAGAAQSVPTAEPSRPDGWSDKAYYLPMRDGVRLAISLYFPGGVPPEKPAPVMLIQTRYGRAGEADFGSAWRRAGYVVAIVDTRGSTASFGTRRVDIGPEEQRDMDEIIAHLAHQPWSNGQVITSGVSYMADTADLATSRPAPALIAAIPRQTDFDTYLHLFSPGGVSNDWMLRNWGNAVRDMDTGRDPEGGSADCLKQVTDCARLFPILQPVDGDEHFDLLRQALATRGPHWGPEDYAGIAFRDEPGRNGHTLFASSPAAQLAAIRQERKPVQYWGSWLDAGMAEAALARYRSAPEVPAELWITANNHGQSIGADPFFPGERTPAPAAADVFASNIAFADRVRAGTRIERNINYYVMGAKEFRTSTTWPPADTKPTSLYFAPGRSLAPRIPGQRGDDRYSVDFTATTGKATRWSTQFGTPPAYPDRREQDARLLTYDSSPMDIDTELVGTPVVTLHMAARTNDPAVFVYLEDVAPDGRSTYLGEGQFRAIHRKPADPATLPYDQGPAPHSFRRTDALAVTPGAQMTLRFALFPTAALIRRGHRLRVAIAGADADTFHVYSNGGPDTFTISYGAGAASGLEVTTRPWKPS</sequence>
<dbReference type="Gene3D" id="3.40.50.1820">
    <property type="entry name" value="alpha/beta hydrolase"/>
    <property type="match status" value="1"/>
</dbReference>
<dbReference type="SMART" id="SM00939">
    <property type="entry name" value="PepX_C"/>
    <property type="match status" value="1"/>
</dbReference>
<feature type="domain" description="Xaa-Pro dipeptidyl-peptidase C-terminal" evidence="2">
    <location>
        <begin position="358"/>
        <end position="602"/>
    </location>
</feature>
<reference evidence="3" key="1">
    <citation type="submission" date="2015-10" db="EMBL/GenBank/DDBJ databases">
        <authorList>
            <person name="Gilbert D.G."/>
        </authorList>
    </citation>
    <scope>NUCLEOTIDE SEQUENCE</scope>
</reference>
<dbReference type="AlphaFoldDB" id="A0A160TH66"/>